<protein>
    <submittedName>
        <fullName evidence="1">Uncharacterized protein</fullName>
    </submittedName>
</protein>
<comment type="caution">
    <text evidence="1">The sequence shown here is derived from an EMBL/GenBank/DDBJ whole genome shotgun (WGS) entry which is preliminary data.</text>
</comment>
<sequence>MANAFAQLLSALGKSFRGMNQSGSGDSGISSFFRGLNQSALVVILERLAFSVSSGSDFIWLKTSEMEVVVMQKHQNLTSSFCFHQYLLEVEEEEDLDRRLLEEMKDLDHPDFFIET</sequence>
<name>A0A6L2NPM6_TANCI</name>
<proteinExistence type="predicted"/>
<reference evidence="1" key="1">
    <citation type="journal article" date="2019" name="Sci. Rep.">
        <title>Draft genome of Tanacetum cinerariifolium, the natural source of mosquito coil.</title>
        <authorList>
            <person name="Yamashiro T."/>
            <person name="Shiraishi A."/>
            <person name="Satake H."/>
            <person name="Nakayama K."/>
        </authorList>
    </citation>
    <scope>NUCLEOTIDE SEQUENCE</scope>
</reference>
<accession>A0A6L2NPM6</accession>
<dbReference type="EMBL" id="BKCJ010009559">
    <property type="protein sequence ID" value="GEU87537.1"/>
    <property type="molecule type" value="Genomic_DNA"/>
</dbReference>
<dbReference type="AlphaFoldDB" id="A0A6L2NPM6"/>
<organism evidence="1">
    <name type="scientific">Tanacetum cinerariifolium</name>
    <name type="common">Dalmatian daisy</name>
    <name type="synonym">Chrysanthemum cinerariifolium</name>
    <dbReference type="NCBI Taxonomy" id="118510"/>
    <lineage>
        <taxon>Eukaryota</taxon>
        <taxon>Viridiplantae</taxon>
        <taxon>Streptophyta</taxon>
        <taxon>Embryophyta</taxon>
        <taxon>Tracheophyta</taxon>
        <taxon>Spermatophyta</taxon>
        <taxon>Magnoliopsida</taxon>
        <taxon>eudicotyledons</taxon>
        <taxon>Gunneridae</taxon>
        <taxon>Pentapetalae</taxon>
        <taxon>asterids</taxon>
        <taxon>campanulids</taxon>
        <taxon>Asterales</taxon>
        <taxon>Asteraceae</taxon>
        <taxon>Asteroideae</taxon>
        <taxon>Anthemideae</taxon>
        <taxon>Anthemidinae</taxon>
        <taxon>Tanacetum</taxon>
    </lineage>
</organism>
<gene>
    <name evidence="1" type="ORF">Tci_059515</name>
</gene>
<evidence type="ECO:0000313" key="1">
    <source>
        <dbReference type="EMBL" id="GEU87537.1"/>
    </source>
</evidence>